<dbReference type="InterPro" id="IPR029063">
    <property type="entry name" value="SAM-dependent_MTases_sf"/>
</dbReference>
<comment type="caution">
    <text evidence="2">The sequence shown here is derived from an EMBL/GenBank/DDBJ whole genome shotgun (WGS) entry which is preliminary data.</text>
</comment>
<dbReference type="EMBL" id="BLPF01000001">
    <property type="protein sequence ID" value="GFJ77646.1"/>
    <property type="molecule type" value="Genomic_DNA"/>
</dbReference>
<evidence type="ECO:0000256" key="1">
    <source>
        <dbReference type="SAM" id="MobiDB-lite"/>
    </source>
</evidence>
<evidence type="ECO:0000313" key="3">
    <source>
        <dbReference type="Proteomes" id="UP000482800"/>
    </source>
</evidence>
<name>A0A6V8K6N1_9ACTN</name>
<gene>
    <name evidence="2" type="ORF">Phou_018260</name>
</gene>
<dbReference type="AlphaFoldDB" id="A0A6V8K6N1"/>
<keyword evidence="3" id="KW-1185">Reference proteome</keyword>
<dbReference type="Pfam" id="PF04672">
    <property type="entry name" value="Methyltransf_19"/>
    <property type="match status" value="1"/>
</dbReference>
<dbReference type="Proteomes" id="UP000482800">
    <property type="component" value="Unassembled WGS sequence"/>
</dbReference>
<organism evidence="2 3">
    <name type="scientific">Phytohabitans houttuyneae</name>
    <dbReference type="NCBI Taxonomy" id="1076126"/>
    <lineage>
        <taxon>Bacteria</taxon>
        <taxon>Bacillati</taxon>
        <taxon>Actinomycetota</taxon>
        <taxon>Actinomycetes</taxon>
        <taxon>Micromonosporales</taxon>
        <taxon>Micromonosporaceae</taxon>
    </lineage>
</organism>
<dbReference type="InterPro" id="IPR006764">
    <property type="entry name" value="SAM_dep_MeTrfase_SAV2177_type"/>
</dbReference>
<dbReference type="PIRSF" id="PIRSF017393">
    <property type="entry name" value="MTase_SAV2177"/>
    <property type="match status" value="1"/>
</dbReference>
<evidence type="ECO:0008006" key="4">
    <source>
        <dbReference type="Google" id="ProtNLM"/>
    </source>
</evidence>
<accession>A0A6V8K6N1</accession>
<proteinExistence type="predicted"/>
<dbReference type="CDD" id="cd02440">
    <property type="entry name" value="AdoMet_MTases"/>
    <property type="match status" value="1"/>
</dbReference>
<reference evidence="2 3" key="2">
    <citation type="submission" date="2020-03" db="EMBL/GenBank/DDBJ databases">
        <authorList>
            <person name="Ichikawa N."/>
            <person name="Kimura A."/>
            <person name="Kitahashi Y."/>
            <person name="Uohara A."/>
        </authorList>
    </citation>
    <scope>NUCLEOTIDE SEQUENCE [LARGE SCALE GENOMIC DNA]</scope>
    <source>
        <strain evidence="2 3">NBRC 108639</strain>
    </source>
</reference>
<protein>
    <recommendedName>
        <fullName evidence="4">S-adenosyl methyltransferase</fullName>
    </recommendedName>
</protein>
<dbReference type="Gene3D" id="3.40.50.150">
    <property type="entry name" value="Vaccinia Virus protein VP39"/>
    <property type="match status" value="1"/>
</dbReference>
<reference evidence="2 3" key="1">
    <citation type="submission" date="2020-03" db="EMBL/GenBank/DDBJ databases">
        <title>Whole genome shotgun sequence of Phytohabitans houttuyneae NBRC 108639.</title>
        <authorList>
            <person name="Komaki H."/>
            <person name="Tamura T."/>
        </authorList>
    </citation>
    <scope>NUCLEOTIDE SEQUENCE [LARGE SCALE GENOMIC DNA]</scope>
    <source>
        <strain evidence="2 3">NBRC 108639</strain>
    </source>
</reference>
<evidence type="ECO:0000313" key="2">
    <source>
        <dbReference type="EMBL" id="GFJ77646.1"/>
    </source>
</evidence>
<sequence length="284" mass="31333">MSTGDNLGKGVTSVGNGAQGAHQKPATAARMYDYYLGGIHNFPADQEAAKAMLERSPLIRTIARYNRAYLSRAVRYLTSIGVRQFLDLGSGIPTEGNVHEIAQADIPDARVVYVDIDPEAVSESLEMLAGNQYATAIRANVREPQAILDNPQVGKLIDFSQPVGLLMVAVLHFVEDNDEAWGIVRTLRSALAPGSHLVLAHTTVDELVFDPELLKRSQEIYRRQTSTPLTPRKRSDVVPFFDGFELVEPGITWLNQWRPGPDLVDEFKDNPQMSSFYVGVGRLA</sequence>
<dbReference type="SUPFAM" id="SSF53335">
    <property type="entry name" value="S-adenosyl-L-methionine-dependent methyltransferases"/>
    <property type="match status" value="1"/>
</dbReference>
<feature type="region of interest" description="Disordered" evidence="1">
    <location>
        <begin position="1"/>
        <end position="22"/>
    </location>
</feature>